<comment type="caution">
    <text evidence="4">The sequence shown here is derived from an EMBL/GenBank/DDBJ whole genome shotgun (WGS) entry which is preliminary data.</text>
</comment>
<evidence type="ECO:0000259" key="2">
    <source>
        <dbReference type="SMART" id="SM00849"/>
    </source>
</evidence>
<name>A0ABW0NG85_9BURK</name>
<accession>A0ABW0NG85</accession>
<dbReference type="RefSeq" id="WP_376851610.1">
    <property type="nucleotide sequence ID" value="NZ_JBHSMF010000009.1"/>
</dbReference>
<feature type="domain" description="Beta-Casp" evidence="3">
    <location>
        <begin position="246"/>
        <end position="365"/>
    </location>
</feature>
<dbReference type="PANTHER" id="PTHR11203:SF37">
    <property type="entry name" value="INTEGRATOR COMPLEX SUBUNIT 11"/>
    <property type="match status" value="1"/>
</dbReference>
<dbReference type="InterPro" id="IPR011108">
    <property type="entry name" value="RMMBL"/>
</dbReference>
<evidence type="ECO:0000313" key="4">
    <source>
        <dbReference type="EMBL" id="MFC5499386.1"/>
    </source>
</evidence>
<dbReference type="EMBL" id="JBHSMF010000009">
    <property type="protein sequence ID" value="MFC5499386.1"/>
    <property type="molecule type" value="Genomic_DNA"/>
</dbReference>
<evidence type="ECO:0000313" key="5">
    <source>
        <dbReference type="Proteomes" id="UP001596037"/>
    </source>
</evidence>
<dbReference type="SUPFAM" id="SSF56281">
    <property type="entry name" value="Metallo-hydrolase/oxidoreductase"/>
    <property type="match status" value="1"/>
</dbReference>
<dbReference type="Gene3D" id="3.40.50.10890">
    <property type="match status" value="1"/>
</dbReference>
<gene>
    <name evidence="4" type="ORF">ACFPOE_17710</name>
</gene>
<proteinExistence type="predicted"/>
<dbReference type="SMART" id="SM01027">
    <property type="entry name" value="Beta-Casp"/>
    <property type="match status" value="1"/>
</dbReference>
<protein>
    <submittedName>
        <fullName evidence="4">MBL fold metallo-hydrolase RNA specificity domain-containing protein</fullName>
    </submittedName>
</protein>
<sequence length="457" mass="49207">MKLSFLGGAGTVTGSRTLVTCEGRQLLVDCGLFQGYKNLRSMNWEDFPFDPKQLDAVVLTHAHLDHSGALPLLVKRGFRGPVFATPATIEVCGVLLPDSGRLQEEEAGYANRHHSSRHDPALPLYTEQDAQRALQRLEPLPFDQQSTVAGMRLRLRPAGHILGASSVELGAGASTVLFSGDLGRPDDAVMRPPVPIERADCIVVESTYGDRLHEPAGGQALLGQVIQRTAARGGIVLVPAFAVGRAQSLLYAIYLLKQRGEIPDLPVFLNSPMAIDATEIYRRHRSEHRLTPEQCAGMCRVATMVRSVDESRALVARHGPCIIVSASGMATGGRVLHHLKSLAPDRRNTIVFAGYQAGGTRGARIVAGESSIRIHGEAVPIRAEVVSLPGMSAHADAAQLVQWLKTAPQRPQALYLNHGEPAAADALRQRIEQELGWIAAVPRLGQSVEFPQSPAAA</sequence>
<dbReference type="InterPro" id="IPR050698">
    <property type="entry name" value="MBL"/>
</dbReference>
<keyword evidence="1" id="KW-0378">Hydrolase</keyword>
<evidence type="ECO:0000259" key="3">
    <source>
        <dbReference type="SMART" id="SM01027"/>
    </source>
</evidence>
<dbReference type="InterPro" id="IPR001279">
    <property type="entry name" value="Metallo-B-lactamas"/>
</dbReference>
<organism evidence="4 5">
    <name type="scientific">Caenimonas terrae</name>
    <dbReference type="NCBI Taxonomy" id="696074"/>
    <lineage>
        <taxon>Bacteria</taxon>
        <taxon>Pseudomonadati</taxon>
        <taxon>Pseudomonadota</taxon>
        <taxon>Betaproteobacteria</taxon>
        <taxon>Burkholderiales</taxon>
        <taxon>Comamonadaceae</taxon>
        <taxon>Caenimonas</taxon>
    </lineage>
</organism>
<dbReference type="Proteomes" id="UP001596037">
    <property type="component" value="Unassembled WGS sequence"/>
</dbReference>
<feature type="domain" description="Metallo-beta-lactamase" evidence="2">
    <location>
        <begin position="13"/>
        <end position="225"/>
    </location>
</feature>
<dbReference type="InterPro" id="IPR022712">
    <property type="entry name" value="Beta_Casp"/>
</dbReference>
<reference evidence="5" key="1">
    <citation type="journal article" date="2019" name="Int. J. Syst. Evol. Microbiol.">
        <title>The Global Catalogue of Microorganisms (GCM) 10K type strain sequencing project: providing services to taxonomists for standard genome sequencing and annotation.</title>
        <authorList>
            <consortium name="The Broad Institute Genomics Platform"/>
            <consortium name="The Broad Institute Genome Sequencing Center for Infectious Disease"/>
            <person name="Wu L."/>
            <person name="Ma J."/>
        </authorList>
    </citation>
    <scope>NUCLEOTIDE SEQUENCE [LARGE SCALE GENOMIC DNA]</scope>
    <source>
        <strain evidence="5">CCUG 57401</strain>
    </source>
</reference>
<dbReference type="CDD" id="cd16295">
    <property type="entry name" value="TTHA0252-CPSF-like_MBL-fold"/>
    <property type="match status" value="1"/>
</dbReference>
<dbReference type="Pfam" id="PF07521">
    <property type="entry name" value="RMMBL"/>
    <property type="match status" value="1"/>
</dbReference>
<evidence type="ECO:0000256" key="1">
    <source>
        <dbReference type="ARBA" id="ARBA00022801"/>
    </source>
</evidence>
<dbReference type="Pfam" id="PF00753">
    <property type="entry name" value="Lactamase_B"/>
    <property type="match status" value="1"/>
</dbReference>
<keyword evidence="5" id="KW-1185">Reference proteome</keyword>
<dbReference type="Pfam" id="PF10996">
    <property type="entry name" value="Beta-Casp"/>
    <property type="match status" value="1"/>
</dbReference>
<dbReference type="PANTHER" id="PTHR11203">
    <property type="entry name" value="CLEAVAGE AND POLYADENYLATION SPECIFICITY FACTOR FAMILY MEMBER"/>
    <property type="match status" value="1"/>
</dbReference>
<dbReference type="SMART" id="SM00849">
    <property type="entry name" value="Lactamase_B"/>
    <property type="match status" value="1"/>
</dbReference>
<dbReference type="InterPro" id="IPR036866">
    <property type="entry name" value="RibonucZ/Hydroxyglut_hydro"/>
</dbReference>
<dbReference type="Gene3D" id="3.60.15.10">
    <property type="entry name" value="Ribonuclease Z/Hydroxyacylglutathione hydrolase-like"/>
    <property type="match status" value="1"/>
</dbReference>